<protein>
    <submittedName>
        <fullName evidence="1">Uncharacterized protein</fullName>
    </submittedName>
</protein>
<proteinExistence type="predicted"/>
<organism evidence="1 2">
    <name type="scientific">Symbiodinium natans</name>
    <dbReference type="NCBI Taxonomy" id="878477"/>
    <lineage>
        <taxon>Eukaryota</taxon>
        <taxon>Sar</taxon>
        <taxon>Alveolata</taxon>
        <taxon>Dinophyceae</taxon>
        <taxon>Suessiales</taxon>
        <taxon>Symbiodiniaceae</taxon>
        <taxon>Symbiodinium</taxon>
    </lineage>
</organism>
<accession>A0A812J484</accession>
<dbReference type="EMBL" id="CAJNDS010000323">
    <property type="protein sequence ID" value="CAE7192039.1"/>
    <property type="molecule type" value="Genomic_DNA"/>
</dbReference>
<comment type="caution">
    <text evidence="1">The sequence shown here is derived from an EMBL/GenBank/DDBJ whole genome shotgun (WGS) entry which is preliminary data.</text>
</comment>
<evidence type="ECO:0000313" key="2">
    <source>
        <dbReference type="Proteomes" id="UP000604046"/>
    </source>
</evidence>
<keyword evidence="2" id="KW-1185">Reference proteome</keyword>
<name>A0A812J484_9DINO</name>
<evidence type="ECO:0000313" key="1">
    <source>
        <dbReference type="EMBL" id="CAE7192039.1"/>
    </source>
</evidence>
<dbReference type="AlphaFoldDB" id="A0A812J484"/>
<reference evidence="1" key="1">
    <citation type="submission" date="2021-02" db="EMBL/GenBank/DDBJ databases">
        <authorList>
            <person name="Dougan E. K."/>
            <person name="Rhodes N."/>
            <person name="Thang M."/>
            <person name="Chan C."/>
        </authorList>
    </citation>
    <scope>NUCLEOTIDE SEQUENCE</scope>
</reference>
<gene>
    <name evidence="1" type="ORF">SNAT2548_LOCUS5109</name>
</gene>
<dbReference type="Proteomes" id="UP000604046">
    <property type="component" value="Unassembled WGS sequence"/>
</dbReference>
<sequence length="108" mass="11941">MCRPQLLTKVARAEAVAQQELLGNQECLFPTLRDLFWLNAAVATSMRKQWLCFCIRDGQGLKHRPTLMLTSVSADPVFAVSVSLSTQGEDVAIPVSKQVPESDNPGRR</sequence>